<evidence type="ECO:0000313" key="9">
    <source>
        <dbReference type="Proteomes" id="UP001056035"/>
    </source>
</evidence>
<keyword evidence="5" id="KW-0520">NAD</keyword>
<dbReference type="EC" id="7.1.1.-" evidence="5"/>
<keyword evidence="5" id="KW-0813">Transport</keyword>
<feature type="domain" description="NADH:quinone oxidoreductase/Mrp antiporter transmembrane" evidence="7">
    <location>
        <begin position="139"/>
        <end position="435"/>
    </location>
</feature>
<dbReference type="InterPro" id="IPR001750">
    <property type="entry name" value="ND/Mrp_TM"/>
</dbReference>
<sequence length="520" mass="53671">MHTALLTLAASTTKVKGPHIDWAGLSPLLAILGGIVVVLMAGLLRPRFAREQLVPGLTLVSLGAALGLTIWQLDDNKSLVAGALRLDGLSTTLTCLFLAAGIGTTLLSWRAMAPRESAHGEFFAMLLTSISGMIVLTWAQDTISLFLGLELLSIPLYVLCATEMRRATSLEAGLKYLIVGSVGSATLLYGLALIYGATGSTGYAETAAAFSTHSLSTDTLALTGIALVVVGLCFKCSVAPFHQWTPDVYEGSPTPVTAFMAVATKAAAFGVFLRFFDTALIDAQGTWGPALAALAAITIIVGNVGALGQSSLKRMLAYSSVAQAGYMLAGVVVSTSLGVRATVFYLAAYLLMNLAAFGVVIARERETGRGDDISAVAGIGASRPLLAWPLTISMLALAGVPATAGFIGKFQLIRATVDGHYAWLGIVIVIGSMISLGYYLRVIAAVWTGDAVESAQVATGLPALAGGSPDAEVTGPAAGPAWEVTLVAVVFGAAIVVFGVIPQPLFDFVARAGSAFSNLI</sequence>
<comment type="function">
    <text evidence="5">NDH-1 shuttles electrons from NADH, via FMN and iron-sulfur (Fe-S) centers, to quinones in the respiratory chain. The immediate electron acceptor for the enzyme in this species is believed to be a menaquinone. Couples the redox reaction to proton translocation (for every two electrons transferred, four hydrogen ions are translocated across the cytoplasmic membrane), and thus conserves the redox energy in a proton gradient.</text>
</comment>
<dbReference type="RefSeq" id="WP_254570805.1">
    <property type="nucleotide sequence ID" value="NZ_CP098502.1"/>
</dbReference>
<evidence type="ECO:0000259" key="7">
    <source>
        <dbReference type="Pfam" id="PF00361"/>
    </source>
</evidence>
<feature type="transmembrane region" description="Helical" evidence="5">
    <location>
        <begin position="25"/>
        <end position="44"/>
    </location>
</feature>
<keyword evidence="4 5" id="KW-0472">Membrane</keyword>
<evidence type="ECO:0000256" key="6">
    <source>
        <dbReference type="RuleBase" id="RU000320"/>
    </source>
</evidence>
<organism evidence="8 9">
    <name type="scientific">Paraconexibacter antarcticus</name>
    <dbReference type="NCBI Taxonomy" id="2949664"/>
    <lineage>
        <taxon>Bacteria</taxon>
        <taxon>Bacillati</taxon>
        <taxon>Actinomycetota</taxon>
        <taxon>Thermoleophilia</taxon>
        <taxon>Solirubrobacterales</taxon>
        <taxon>Paraconexibacteraceae</taxon>
        <taxon>Paraconexibacter</taxon>
    </lineage>
</organism>
<protein>
    <recommendedName>
        <fullName evidence="5">NADH-quinone oxidoreductase subunit N</fullName>
        <ecNumber evidence="5">7.1.1.-</ecNumber>
    </recommendedName>
    <alternativeName>
        <fullName evidence="5">NADH dehydrogenase I subunit N</fullName>
    </alternativeName>
    <alternativeName>
        <fullName evidence="5">NDH-1 subunit N</fullName>
    </alternativeName>
</protein>
<keyword evidence="9" id="KW-1185">Reference proteome</keyword>
<dbReference type="EMBL" id="CP098502">
    <property type="protein sequence ID" value="UTI64092.1"/>
    <property type="molecule type" value="Genomic_DNA"/>
</dbReference>
<comment type="similarity">
    <text evidence="5">Belongs to the complex I subunit 2 family.</text>
</comment>
<comment type="catalytic activity">
    <reaction evidence="5">
        <text>a quinone + NADH + 5 H(+)(in) = a quinol + NAD(+) + 4 H(+)(out)</text>
        <dbReference type="Rhea" id="RHEA:57888"/>
        <dbReference type="ChEBI" id="CHEBI:15378"/>
        <dbReference type="ChEBI" id="CHEBI:24646"/>
        <dbReference type="ChEBI" id="CHEBI:57540"/>
        <dbReference type="ChEBI" id="CHEBI:57945"/>
        <dbReference type="ChEBI" id="CHEBI:132124"/>
    </reaction>
</comment>
<feature type="transmembrane region" description="Helical" evidence="5">
    <location>
        <begin position="420"/>
        <end position="440"/>
    </location>
</feature>
<dbReference type="Proteomes" id="UP001056035">
    <property type="component" value="Chromosome"/>
</dbReference>
<evidence type="ECO:0000256" key="5">
    <source>
        <dbReference type="HAMAP-Rule" id="MF_00445"/>
    </source>
</evidence>
<feature type="transmembrane region" description="Helical" evidence="5">
    <location>
        <begin position="315"/>
        <end position="337"/>
    </location>
</feature>
<feature type="transmembrane region" description="Helical" evidence="5">
    <location>
        <begin position="91"/>
        <end position="109"/>
    </location>
</feature>
<feature type="transmembrane region" description="Helical" evidence="5">
    <location>
        <begin position="287"/>
        <end position="308"/>
    </location>
</feature>
<keyword evidence="5" id="KW-1003">Cell membrane</keyword>
<dbReference type="InterPro" id="IPR010096">
    <property type="entry name" value="NADH-Q_OxRdtase_suN/2"/>
</dbReference>
<dbReference type="PANTHER" id="PTHR22773">
    <property type="entry name" value="NADH DEHYDROGENASE"/>
    <property type="match status" value="1"/>
</dbReference>
<feature type="transmembrane region" description="Helical" evidence="5">
    <location>
        <begin position="121"/>
        <end position="139"/>
    </location>
</feature>
<dbReference type="Pfam" id="PF00361">
    <property type="entry name" value="Proton_antipo_M"/>
    <property type="match status" value="1"/>
</dbReference>
<evidence type="ECO:0000313" key="8">
    <source>
        <dbReference type="EMBL" id="UTI64092.1"/>
    </source>
</evidence>
<feature type="transmembrane region" description="Helical" evidence="5">
    <location>
        <begin position="215"/>
        <end position="234"/>
    </location>
</feature>
<evidence type="ECO:0000256" key="3">
    <source>
        <dbReference type="ARBA" id="ARBA00022989"/>
    </source>
</evidence>
<feature type="transmembrane region" description="Helical" evidence="5">
    <location>
        <begin position="481"/>
        <end position="501"/>
    </location>
</feature>
<keyword evidence="5" id="KW-1278">Translocase</keyword>
<feature type="transmembrane region" description="Helical" evidence="5">
    <location>
        <begin position="174"/>
        <end position="195"/>
    </location>
</feature>
<dbReference type="NCBIfam" id="TIGR01770">
    <property type="entry name" value="NDH_I_N"/>
    <property type="match status" value="1"/>
</dbReference>
<feature type="transmembrane region" description="Helical" evidence="5">
    <location>
        <begin position="385"/>
        <end position="408"/>
    </location>
</feature>
<comment type="subcellular location">
    <subcellularLocation>
        <location evidence="5">Cell membrane</location>
        <topology evidence="5">Multi-pass membrane protein</topology>
    </subcellularLocation>
    <subcellularLocation>
        <location evidence="1">Endomembrane system</location>
        <topology evidence="1">Multi-pass membrane protein</topology>
    </subcellularLocation>
    <subcellularLocation>
        <location evidence="6">Membrane</location>
        <topology evidence="6">Multi-pass membrane protein</topology>
    </subcellularLocation>
</comment>
<evidence type="ECO:0000256" key="1">
    <source>
        <dbReference type="ARBA" id="ARBA00004127"/>
    </source>
</evidence>
<dbReference type="HAMAP" id="MF_00445">
    <property type="entry name" value="NDH1_NuoN_1"/>
    <property type="match status" value="1"/>
</dbReference>
<feature type="transmembrane region" description="Helical" evidence="5">
    <location>
        <begin position="145"/>
        <end position="162"/>
    </location>
</feature>
<keyword evidence="3 5" id="KW-1133">Transmembrane helix</keyword>
<keyword evidence="2 5" id="KW-0812">Transmembrane</keyword>
<name>A0ABY5DTP8_9ACTN</name>
<keyword evidence="5" id="KW-0874">Quinone</keyword>
<feature type="transmembrane region" description="Helical" evidence="5">
    <location>
        <begin position="53"/>
        <end position="71"/>
    </location>
</feature>
<evidence type="ECO:0000256" key="4">
    <source>
        <dbReference type="ARBA" id="ARBA00023136"/>
    </source>
</evidence>
<comment type="subunit">
    <text evidence="5">NDH-1 is composed of 14 different subunits. Subunits NuoA, H, J, K, L, M, N constitute the membrane sector of the complex.</text>
</comment>
<feature type="transmembrane region" description="Helical" evidence="5">
    <location>
        <begin position="255"/>
        <end position="275"/>
    </location>
</feature>
<feature type="transmembrane region" description="Helical" evidence="5">
    <location>
        <begin position="343"/>
        <end position="364"/>
    </location>
</feature>
<evidence type="ECO:0000256" key="2">
    <source>
        <dbReference type="ARBA" id="ARBA00022692"/>
    </source>
</evidence>
<accession>A0ABY5DTP8</accession>
<gene>
    <name evidence="5" type="primary">nuoN</name>
    <name evidence="8" type="ORF">NBH00_22485</name>
</gene>
<proteinExistence type="inferred from homology"/>
<reference evidence="8 9" key="1">
    <citation type="submission" date="2022-06" db="EMBL/GenBank/DDBJ databases">
        <title>Paraconexibacter antarcticus.</title>
        <authorList>
            <person name="Kim C.S."/>
        </authorList>
    </citation>
    <scope>NUCLEOTIDE SEQUENCE [LARGE SCALE GENOMIC DNA]</scope>
    <source>
        <strain evidence="8 9">02-257</strain>
    </source>
</reference>